<evidence type="ECO:0000313" key="2">
    <source>
        <dbReference type="Proteomes" id="UP000191522"/>
    </source>
</evidence>
<dbReference type="PANTHER" id="PTHR11803">
    <property type="entry name" value="2-IMINOBUTANOATE/2-IMINOPROPANOATE DEAMINASE RIDA"/>
    <property type="match status" value="1"/>
</dbReference>
<keyword evidence="2" id="KW-1185">Reference proteome</keyword>
<protein>
    <submittedName>
        <fullName evidence="1">Uncharacterized protein</fullName>
    </submittedName>
</protein>
<gene>
    <name evidence="1" type="ORF">PENDEC_c020G06266</name>
</gene>
<dbReference type="InterPro" id="IPR035959">
    <property type="entry name" value="RutC-like_sf"/>
</dbReference>
<name>A0A1V6P6J6_PENDC</name>
<dbReference type="InterPro" id="IPR006175">
    <property type="entry name" value="YjgF/YER057c/UK114"/>
</dbReference>
<dbReference type="STRING" id="69771.A0A1V6P6J6"/>
<dbReference type="GO" id="GO:0005829">
    <property type="term" value="C:cytosol"/>
    <property type="evidence" value="ECO:0007669"/>
    <property type="project" value="TreeGrafter"/>
</dbReference>
<dbReference type="SUPFAM" id="SSF55298">
    <property type="entry name" value="YjgF-like"/>
    <property type="match status" value="1"/>
</dbReference>
<comment type="caution">
    <text evidence="1">The sequence shown here is derived from an EMBL/GenBank/DDBJ whole genome shotgun (WGS) entry which is preliminary data.</text>
</comment>
<evidence type="ECO:0000313" key="1">
    <source>
        <dbReference type="EMBL" id="OQD72611.1"/>
    </source>
</evidence>
<dbReference type="Gene3D" id="3.30.1330.40">
    <property type="entry name" value="RutC-like"/>
    <property type="match status" value="1"/>
</dbReference>
<dbReference type="Pfam" id="PF01042">
    <property type="entry name" value="Ribonuc_L-PSP"/>
    <property type="match status" value="1"/>
</dbReference>
<organism evidence="1 2">
    <name type="scientific">Penicillium decumbens</name>
    <dbReference type="NCBI Taxonomy" id="69771"/>
    <lineage>
        <taxon>Eukaryota</taxon>
        <taxon>Fungi</taxon>
        <taxon>Dikarya</taxon>
        <taxon>Ascomycota</taxon>
        <taxon>Pezizomycotina</taxon>
        <taxon>Eurotiomycetes</taxon>
        <taxon>Eurotiomycetidae</taxon>
        <taxon>Eurotiales</taxon>
        <taxon>Aspergillaceae</taxon>
        <taxon>Penicillium</taxon>
    </lineage>
</organism>
<dbReference type="PANTHER" id="PTHR11803:SF39">
    <property type="entry name" value="2-IMINOBUTANOATE_2-IMINOPROPANOATE DEAMINASE"/>
    <property type="match status" value="1"/>
</dbReference>
<dbReference type="EMBL" id="MDYL01000020">
    <property type="protein sequence ID" value="OQD72611.1"/>
    <property type="molecule type" value="Genomic_DNA"/>
</dbReference>
<dbReference type="AlphaFoldDB" id="A0A1V6P6J6"/>
<dbReference type="GO" id="GO:0019239">
    <property type="term" value="F:deaminase activity"/>
    <property type="evidence" value="ECO:0007669"/>
    <property type="project" value="TreeGrafter"/>
</dbReference>
<reference evidence="2" key="1">
    <citation type="journal article" date="2017" name="Nat. Microbiol.">
        <title>Global analysis of biosynthetic gene clusters reveals vast potential of secondary metabolite production in Penicillium species.</title>
        <authorList>
            <person name="Nielsen J.C."/>
            <person name="Grijseels S."/>
            <person name="Prigent S."/>
            <person name="Ji B."/>
            <person name="Dainat J."/>
            <person name="Nielsen K.F."/>
            <person name="Frisvad J.C."/>
            <person name="Workman M."/>
            <person name="Nielsen J."/>
        </authorList>
    </citation>
    <scope>NUCLEOTIDE SEQUENCE [LARGE SCALE GENOMIC DNA]</scope>
    <source>
        <strain evidence="2">IBT 11843</strain>
    </source>
</reference>
<proteinExistence type="predicted"/>
<accession>A0A1V6P6J6</accession>
<dbReference type="GO" id="GO:0005739">
    <property type="term" value="C:mitochondrion"/>
    <property type="evidence" value="ECO:0007669"/>
    <property type="project" value="TreeGrafter"/>
</dbReference>
<dbReference type="Proteomes" id="UP000191522">
    <property type="component" value="Unassembled WGS sequence"/>
</dbReference>
<sequence>MPEEYKSPLNDQGIRCFNSAGMSTKLSSLLHISSAVVLPPNSRHVVTSGQTGIREDLSYPSSLVEQFDLAFANVEASLAAAGVQGGFQAVYQMTSYHVGDLSGGDVDEAMDFVVGKYFGNNRPAWTGVGVNKLYGEAKIEITAYATLVD</sequence>
<dbReference type="OMA" id="CFNSAGM"/>
<dbReference type="OrthoDB" id="309640at2759"/>